<reference evidence="2" key="1">
    <citation type="submission" date="2012-09" db="EMBL/GenBank/DDBJ databases">
        <authorList>
            <person name="Martin A.A."/>
        </authorList>
    </citation>
    <scope>NUCLEOTIDE SEQUENCE</scope>
</reference>
<evidence type="ECO:0000313" key="2">
    <source>
        <dbReference type="Proteomes" id="UP000035642"/>
    </source>
</evidence>
<organism evidence="2 3">
    <name type="scientific">Angiostrongylus cantonensis</name>
    <name type="common">Rat lungworm</name>
    <dbReference type="NCBI Taxonomy" id="6313"/>
    <lineage>
        <taxon>Eukaryota</taxon>
        <taxon>Metazoa</taxon>
        <taxon>Ecdysozoa</taxon>
        <taxon>Nematoda</taxon>
        <taxon>Chromadorea</taxon>
        <taxon>Rhabditida</taxon>
        <taxon>Rhabditina</taxon>
        <taxon>Rhabditomorpha</taxon>
        <taxon>Strongyloidea</taxon>
        <taxon>Metastrongylidae</taxon>
        <taxon>Angiostrongylus</taxon>
    </lineage>
</organism>
<keyword evidence="2" id="KW-1185">Reference proteome</keyword>
<reference evidence="3" key="2">
    <citation type="submission" date="2017-02" db="UniProtKB">
        <authorList>
            <consortium name="WormBaseParasite"/>
        </authorList>
    </citation>
    <scope>IDENTIFICATION</scope>
</reference>
<accession>A0A0K0D456</accession>
<sequence>MVVPSYSGIQRTSRVELISITDRRSVNDKDKRECTRYFLGFISVVNAAEDDVNHDEFAKNDYKHSMVEHFFQGSSNGTNKLMGSEGSYKARHTISINNKPP</sequence>
<dbReference type="WBParaSite" id="ACAC_0000485101-mRNA-1">
    <property type="protein sequence ID" value="ACAC_0000485101-mRNA-1"/>
    <property type="gene ID" value="ACAC_0000485101"/>
</dbReference>
<dbReference type="AlphaFoldDB" id="A0A0K0D456"/>
<protein>
    <submittedName>
        <fullName evidence="3">Ovule protein</fullName>
    </submittedName>
</protein>
<name>A0A0K0D456_ANGCA</name>
<evidence type="ECO:0000256" key="1">
    <source>
        <dbReference type="SAM" id="MobiDB-lite"/>
    </source>
</evidence>
<evidence type="ECO:0000313" key="3">
    <source>
        <dbReference type="WBParaSite" id="ACAC_0000485101-mRNA-1"/>
    </source>
</evidence>
<dbReference type="Proteomes" id="UP000035642">
    <property type="component" value="Unassembled WGS sequence"/>
</dbReference>
<feature type="region of interest" description="Disordered" evidence="1">
    <location>
        <begin position="74"/>
        <end position="101"/>
    </location>
</feature>
<proteinExistence type="predicted"/>